<feature type="domain" description="C-type lectin" evidence="2">
    <location>
        <begin position="54"/>
        <end position="169"/>
    </location>
</feature>
<dbReference type="PANTHER" id="PTHR22802:SF465">
    <property type="entry name" value="AT17652P-RELATED"/>
    <property type="match status" value="1"/>
</dbReference>
<keyword evidence="4" id="KW-1185">Reference proteome</keyword>
<dbReference type="Proteomes" id="UP000494165">
    <property type="component" value="Unassembled WGS sequence"/>
</dbReference>
<dbReference type="PANTHER" id="PTHR22802">
    <property type="entry name" value="C-TYPE LECTIN SUPERFAMILY MEMBER"/>
    <property type="match status" value="1"/>
</dbReference>
<dbReference type="SUPFAM" id="SSF56436">
    <property type="entry name" value="C-type lectin-like"/>
    <property type="match status" value="1"/>
</dbReference>
<reference evidence="3 4" key="1">
    <citation type="submission" date="2020-04" db="EMBL/GenBank/DDBJ databases">
        <authorList>
            <person name="Alioto T."/>
            <person name="Alioto T."/>
            <person name="Gomez Garrido J."/>
        </authorList>
    </citation>
    <scope>NUCLEOTIDE SEQUENCE [LARGE SCALE GENOMIC DNA]</scope>
</reference>
<gene>
    <name evidence="3" type="ORF">CLODIP_2_CD01882</name>
</gene>
<name>A0A8S1CUH8_9INSE</name>
<proteinExistence type="predicted"/>
<dbReference type="Gene3D" id="3.10.100.10">
    <property type="entry name" value="Mannose-Binding Protein A, subunit A"/>
    <property type="match status" value="1"/>
</dbReference>
<sequence length="181" mass="20910">MFLCRAPEMLLFLFYLNFYAVFWVEAGLTGGCRTTWSPPVGVEDPPAYTGEINVNGKIYFLDSSEFTWYTATDYCHSMNMSLVSFETQEEQRYLNEWFQNSNHTGTSQIPIWSSGSRKSMDSRWFWASTGEDITEFNWIPNDYPKLDDTEHACVVFLEPSGGWMDLLCEDLNSNYPAVLCE</sequence>
<comment type="caution">
    <text evidence="3">The sequence shown here is derived from an EMBL/GenBank/DDBJ whole genome shotgun (WGS) entry which is preliminary data.</text>
</comment>
<dbReference type="InterPro" id="IPR001304">
    <property type="entry name" value="C-type_lectin-like"/>
</dbReference>
<dbReference type="OrthoDB" id="6430060at2759"/>
<evidence type="ECO:0000256" key="1">
    <source>
        <dbReference type="SAM" id="SignalP"/>
    </source>
</evidence>
<evidence type="ECO:0000313" key="4">
    <source>
        <dbReference type="Proteomes" id="UP000494165"/>
    </source>
</evidence>
<protein>
    <recommendedName>
        <fullName evidence="2">C-type lectin domain-containing protein</fullName>
    </recommendedName>
</protein>
<dbReference type="SMART" id="SM00034">
    <property type="entry name" value="CLECT"/>
    <property type="match status" value="1"/>
</dbReference>
<evidence type="ECO:0000259" key="2">
    <source>
        <dbReference type="PROSITE" id="PS50041"/>
    </source>
</evidence>
<dbReference type="AlphaFoldDB" id="A0A8S1CUH8"/>
<keyword evidence="1" id="KW-0732">Signal</keyword>
<feature type="signal peptide" evidence="1">
    <location>
        <begin position="1"/>
        <end position="26"/>
    </location>
</feature>
<dbReference type="InterPro" id="IPR016186">
    <property type="entry name" value="C-type_lectin-like/link_sf"/>
</dbReference>
<dbReference type="PROSITE" id="PS50041">
    <property type="entry name" value="C_TYPE_LECTIN_2"/>
    <property type="match status" value="1"/>
</dbReference>
<dbReference type="InterPro" id="IPR051004">
    <property type="entry name" value="DC-SIGN_domain-containing"/>
</dbReference>
<accession>A0A8S1CUH8</accession>
<dbReference type="Pfam" id="PF00059">
    <property type="entry name" value="Lectin_C"/>
    <property type="match status" value="1"/>
</dbReference>
<dbReference type="InterPro" id="IPR016187">
    <property type="entry name" value="CTDL_fold"/>
</dbReference>
<organism evidence="3 4">
    <name type="scientific">Cloeon dipterum</name>
    <dbReference type="NCBI Taxonomy" id="197152"/>
    <lineage>
        <taxon>Eukaryota</taxon>
        <taxon>Metazoa</taxon>
        <taxon>Ecdysozoa</taxon>
        <taxon>Arthropoda</taxon>
        <taxon>Hexapoda</taxon>
        <taxon>Insecta</taxon>
        <taxon>Pterygota</taxon>
        <taxon>Palaeoptera</taxon>
        <taxon>Ephemeroptera</taxon>
        <taxon>Pisciforma</taxon>
        <taxon>Baetidae</taxon>
        <taxon>Cloeon</taxon>
    </lineage>
</organism>
<dbReference type="CDD" id="cd00037">
    <property type="entry name" value="CLECT"/>
    <property type="match status" value="1"/>
</dbReference>
<feature type="chain" id="PRO_5035758919" description="C-type lectin domain-containing protein" evidence="1">
    <location>
        <begin position="27"/>
        <end position="181"/>
    </location>
</feature>
<dbReference type="EMBL" id="CADEPI010000077">
    <property type="protein sequence ID" value="CAB3372911.1"/>
    <property type="molecule type" value="Genomic_DNA"/>
</dbReference>
<evidence type="ECO:0000313" key="3">
    <source>
        <dbReference type="EMBL" id="CAB3372911.1"/>
    </source>
</evidence>